<evidence type="ECO:0000313" key="3">
    <source>
        <dbReference type="EMBL" id="KAE8151815.1"/>
    </source>
</evidence>
<reference evidence="3 4" key="1">
    <citation type="submission" date="2019-04" db="EMBL/GenBank/DDBJ databases">
        <title>Friends and foes A comparative genomics study of 23 Aspergillus species from section Flavi.</title>
        <authorList>
            <consortium name="DOE Joint Genome Institute"/>
            <person name="Kjaerbolling I."/>
            <person name="Vesth T."/>
            <person name="Frisvad J.C."/>
            <person name="Nybo J.L."/>
            <person name="Theobald S."/>
            <person name="Kildgaard S."/>
            <person name="Isbrandt T."/>
            <person name="Kuo A."/>
            <person name="Sato A."/>
            <person name="Lyhne E.K."/>
            <person name="Kogle M.E."/>
            <person name="Wiebenga A."/>
            <person name="Kun R.S."/>
            <person name="Lubbers R.J."/>
            <person name="Makela M.R."/>
            <person name="Barry K."/>
            <person name="Chovatia M."/>
            <person name="Clum A."/>
            <person name="Daum C."/>
            <person name="Haridas S."/>
            <person name="He G."/>
            <person name="LaButti K."/>
            <person name="Lipzen A."/>
            <person name="Mondo S."/>
            <person name="Riley R."/>
            <person name="Salamov A."/>
            <person name="Simmons B.A."/>
            <person name="Magnuson J.K."/>
            <person name="Henrissat B."/>
            <person name="Mortensen U.H."/>
            <person name="Larsen T.O."/>
            <person name="Devries R.P."/>
            <person name="Grigoriev I.V."/>
            <person name="Machida M."/>
            <person name="Baker S.E."/>
            <person name="Andersen M.R."/>
        </authorList>
    </citation>
    <scope>NUCLEOTIDE SEQUENCE [LARGE SCALE GENOMIC DNA]</scope>
    <source>
        <strain evidence="3 4">IBT 18842</strain>
    </source>
</reference>
<feature type="domain" description="Peptidase A1" evidence="2">
    <location>
        <begin position="40"/>
        <end position="373"/>
    </location>
</feature>
<organism evidence="3 4">
    <name type="scientific">Aspergillus avenaceus</name>
    <dbReference type="NCBI Taxonomy" id="36643"/>
    <lineage>
        <taxon>Eukaryota</taxon>
        <taxon>Fungi</taxon>
        <taxon>Dikarya</taxon>
        <taxon>Ascomycota</taxon>
        <taxon>Pezizomycotina</taxon>
        <taxon>Eurotiomycetes</taxon>
        <taxon>Eurotiomycetidae</taxon>
        <taxon>Eurotiales</taxon>
        <taxon>Aspergillaceae</taxon>
        <taxon>Aspergillus</taxon>
        <taxon>Aspergillus subgen. Circumdati</taxon>
    </lineage>
</organism>
<dbReference type="AlphaFoldDB" id="A0A5N6TZQ7"/>
<keyword evidence="1" id="KW-0472">Membrane</keyword>
<dbReference type="OrthoDB" id="4074350at2759"/>
<dbReference type="InterPro" id="IPR033121">
    <property type="entry name" value="PEPTIDASE_A1"/>
</dbReference>
<dbReference type="SUPFAM" id="SSF50630">
    <property type="entry name" value="Acid proteases"/>
    <property type="match status" value="1"/>
</dbReference>
<dbReference type="InterPro" id="IPR021109">
    <property type="entry name" value="Peptidase_aspartic_dom_sf"/>
</dbReference>
<dbReference type="EMBL" id="ML742064">
    <property type="protein sequence ID" value="KAE8151815.1"/>
    <property type="molecule type" value="Genomic_DNA"/>
</dbReference>
<proteinExistence type="predicted"/>
<sequence>MVSNFANYLPRLCLCQGGSAPAPLGISWPQESHGPDGPWHAVQISLGKPPQQLALYPGGSWGSRILLISNCQNTSLSSTCYTTRQQGRSISLSLIRNDGTVLPIGVAERLPLYGTAYHALDQMDVEGKVSPNVSLQALSNVYHKYPGGKFSPVQVGVLSLGSPDINQTFNIYEANDSAIQATFSPSYLYTHDLIPSYSYGMHIGSVALGISGSLQLGGYDKNRGSSPWSYVHMPGLLSHGNSSIFYSITAHISGADPYMYLPQSTCDAIAAQLPVTYQPDYGLYFWNTNNTIVGSPAYLEFIFSKDSRNNANLTIKVPFRLLNLTLEPPLVDKPTPYFPCMGTNGTYVLGRAFMQAAFVGVHWSLRNWFLAQAPGPNKPGPPWVLTINPDNTKIYGSDSEWVNSWKGHWTELPINSTTPYVHDPDPVQGLSYGAKAGIGIGVALGALLAIAPVAVWLMRRRKKAGASEPAPDLVYTAAHTN</sequence>
<gene>
    <name evidence="3" type="ORF">BDV25DRAFT_128513</name>
</gene>
<dbReference type="Proteomes" id="UP000325780">
    <property type="component" value="Unassembled WGS sequence"/>
</dbReference>
<keyword evidence="1" id="KW-0812">Transmembrane</keyword>
<name>A0A5N6TZQ7_ASPAV</name>
<evidence type="ECO:0000313" key="4">
    <source>
        <dbReference type="Proteomes" id="UP000325780"/>
    </source>
</evidence>
<keyword evidence="1" id="KW-1133">Transmembrane helix</keyword>
<dbReference type="Gene3D" id="2.40.70.10">
    <property type="entry name" value="Acid Proteases"/>
    <property type="match status" value="1"/>
</dbReference>
<dbReference type="PROSITE" id="PS51767">
    <property type="entry name" value="PEPTIDASE_A1"/>
    <property type="match status" value="1"/>
</dbReference>
<keyword evidence="4" id="KW-1185">Reference proteome</keyword>
<evidence type="ECO:0000256" key="1">
    <source>
        <dbReference type="SAM" id="Phobius"/>
    </source>
</evidence>
<protein>
    <submittedName>
        <fullName evidence="3">Aspartic peptidase domain-containing protein</fullName>
    </submittedName>
</protein>
<accession>A0A5N6TZQ7</accession>
<evidence type="ECO:0000259" key="2">
    <source>
        <dbReference type="PROSITE" id="PS51767"/>
    </source>
</evidence>
<feature type="transmembrane region" description="Helical" evidence="1">
    <location>
        <begin position="436"/>
        <end position="457"/>
    </location>
</feature>